<evidence type="ECO:0000313" key="4">
    <source>
        <dbReference type="WBParaSite" id="nOo.2.0.1.t08114-RA"/>
    </source>
</evidence>
<evidence type="ECO:0000313" key="2">
    <source>
        <dbReference type="EMBL" id="VDK88411.1"/>
    </source>
</evidence>
<evidence type="ECO:0000313" key="3">
    <source>
        <dbReference type="Proteomes" id="UP000271087"/>
    </source>
</evidence>
<feature type="region of interest" description="Disordered" evidence="1">
    <location>
        <begin position="589"/>
        <end position="645"/>
    </location>
</feature>
<dbReference type="OrthoDB" id="20828at2759"/>
<feature type="compositionally biased region" description="Polar residues" evidence="1">
    <location>
        <begin position="593"/>
        <end position="632"/>
    </location>
</feature>
<dbReference type="WBParaSite" id="nOo.2.0.1.t08114-RA">
    <property type="protein sequence ID" value="nOo.2.0.1.t08114-RA"/>
    <property type="gene ID" value="nOo.2.0.1.g08114"/>
</dbReference>
<name>A0A182EJ30_ONCOC</name>
<evidence type="ECO:0000256" key="1">
    <source>
        <dbReference type="SAM" id="MobiDB-lite"/>
    </source>
</evidence>
<dbReference type="GO" id="GO:0016592">
    <property type="term" value="C:mediator complex"/>
    <property type="evidence" value="ECO:0007669"/>
    <property type="project" value="TreeGrafter"/>
</dbReference>
<reference evidence="4" key="1">
    <citation type="submission" date="2016-06" db="UniProtKB">
        <authorList>
            <consortium name="WormBaseParasite"/>
        </authorList>
    </citation>
    <scope>IDENTIFICATION</scope>
</reference>
<dbReference type="PANTHER" id="PTHR46007:SF11">
    <property type="entry name" value="MEDIATOR OF RNA POLYMERASE II TRANSCRIPTION SUBUNIT 12"/>
    <property type="match status" value="1"/>
</dbReference>
<feature type="compositionally biased region" description="Polar residues" evidence="1">
    <location>
        <begin position="481"/>
        <end position="503"/>
    </location>
</feature>
<feature type="compositionally biased region" description="Low complexity" evidence="1">
    <location>
        <begin position="785"/>
        <end position="807"/>
    </location>
</feature>
<feature type="region of interest" description="Disordered" evidence="1">
    <location>
        <begin position="481"/>
        <end position="572"/>
    </location>
</feature>
<organism evidence="4">
    <name type="scientific">Onchocerca ochengi</name>
    <name type="common">Filarial nematode worm</name>
    <dbReference type="NCBI Taxonomy" id="42157"/>
    <lineage>
        <taxon>Eukaryota</taxon>
        <taxon>Metazoa</taxon>
        <taxon>Ecdysozoa</taxon>
        <taxon>Nematoda</taxon>
        <taxon>Chromadorea</taxon>
        <taxon>Rhabditida</taxon>
        <taxon>Spirurina</taxon>
        <taxon>Spiruromorpha</taxon>
        <taxon>Filarioidea</taxon>
        <taxon>Onchocercidae</taxon>
        <taxon>Onchocerca</taxon>
    </lineage>
</organism>
<dbReference type="GO" id="GO:0045944">
    <property type="term" value="P:positive regulation of transcription by RNA polymerase II"/>
    <property type="evidence" value="ECO:0007669"/>
    <property type="project" value="TreeGrafter"/>
</dbReference>
<protein>
    <submittedName>
        <fullName evidence="4">Mediator of RNA polymerase II transcription subunit 23</fullName>
    </submittedName>
</protein>
<reference evidence="2 3" key="2">
    <citation type="submission" date="2018-08" db="EMBL/GenBank/DDBJ databases">
        <authorList>
            <person name="Laetsch R D."/>
            <person name="Stevens L."/>
            <person name="Kumar S."/>
            <person name="Blaxter L. M."/>
        </authorList>
    </citation>
    <scope>NUCLEOTIDE SEQUENCE [LARGE SCALE GENOMIC DNA]</scope>
</reference>
<dbReference type="Proteomes" id="UP000271087">
    <property type="component" value="Unassembled WGS sequence"/>
</dbReference>
<accession>A0A182EJ30</accession>
<feature type="compositionally biased region" description="Low complexity" evidence="1">
    <location>
        <begin position="551"/>
        <end position="571"/>
    </location>
</feature>
<sequence length="807" mass="88447">MQTLASSKITLKIIYLSQISPEGCTSKHAQQSAIAADALLGEIGKCCRDFFTQSHKFDKKLPPAAVGKAFRLKDITAYWLISPLVHACPRPGNLPASFPAITIQGKFLKEAAAMLDTSSDNNKERIQQSAWLLSQEPFLNLVLTCLNGEEQQRDGLVGSMLKQLQELALKAKDNPLLPYLRIFSLEREGVLLRISLVGGMFDSVCHTSICDTWALTLFQLMLYGVISKERDGYLFDSCYDMLSTLLIWSITDPMNAAAMNAQDPDTKFRFPTYSLIVKKLRKELNERALIPELRSLMQFLPIPKPQFELITCEPYGTVPTSPQKLGKSQMQGQIMQTTVKANRHGLQFAEKVKLSAFDIVPHLNVDSTLLRRPWSWSMLQAVKLDRLPVPVQRYIQRLVHHSHYNEFVRPTICGMDRPPNLDIYLSPPMMDVSETPATLHHVSSNAVTSTTTSASSTNVVVSSCGTSMDVSATLGSVTQSRTMGYQSSATPSCTSVPDGSTPSGAPGASNAATTMIFPGQGGPMSALPDLTGRGQNNASPRGARGGRRKATGLSTRSQGTTRKQRQQRQQTVDQLAVAAAAAAAAAQQQQQQMTGTGPSQQSTYPGTWATGPQQAGVPQQFASGPSATLTGAGQSGAPMGTQPTEDSKMKIHSMILQKRQAQAASGATATQQGITSAAQPAMQDVNTYQISGRPAQYGGGMVMKVETSATSMQMADHTQQQQQQQQQYVQHQQQQQYIQQQQLIQMQQDTQGASQYIVHHQQQRGSLAYGQQSMQQVAYDSRFNQQQLPYGQQPQQQQQQYHPPQQY</sequence>
<gene>
    <name evidence="2" type="ORF">NOO_LOCUS8114</name>
</gene>
<dbReference type="InterPro" id="IPR051647">
    <property type="entry name" value="Mediator_comp_sub12"/>
</dbReference>
<keyword evidence="3" id="KW-1185">Reference proteome</keyword>
<feature type="region of interest" description="Disordered" evidence="1">
    <location>
        <begin position="778"/>
        <end position="807"/>
    </location>
</feature>
<dbReference type="AlphaFoldDB" id="A0A182EJ30"/>
<dbReference type="EMBL" id="UYRW01003227">
    <property type="protein sequence ID" value="VDK88411.1"/>
    <property type="molecule type" value="Genomic_DNA"/>
</dbReference>
<dbReference type="STRING" id="42157.A0A182EJ30"/>
<dbReference type="GO" id="GO:0003713">
    <property type="term" value="F:transcription coactivator activity"/>
    <property type="evidence" value="ECO:0007669"/>
    <property type="project" value="TreeGrafter"/>
</dbReference>
<proteinExistence type="predicted"/>
<dbReference type="PANTHER" id="PTHR46007">
    <property type="entry name" value="MEDIATOR OF RNA POLYMERASE II TRANSCRIPTION SUBUNIT 12"/>
    <property type="match status" value="1"/>
</dbReference>